<evidence type="ECO:0000256" key="1">
    <source>
        <dbReference type="ARBA" id="ARBA00023172"/>
    </source>
</evidence>
<dbReference type="GO" id="GO:0006310">
    <property type="term" value="P:DNA recombination"/>
    <property type="evidence" value="ECO:0007669"/>
    <property type="project" value="UniProtKB-KW"/>
</dbReference>
<dbReference type="GO" id="GO:0015074">
    <property type="term" value="P:DNA integration"/>
    <property type="evidence" value="ECO:0007669"/>
    <property type="project" value="InterPro"/>
</dbReference>
<evidence type="ECO:0008006" key="4">
    <source>
        <dbReference type="Google" id="ProtNLM"/>
    </source>
</evidence>
<dbReference type="Gene3D" id="1.10.443.10">
    <property type="entry name" value="Intergrase catalytic core"/>
    <property type="match status" value="1"/>
</dbReference>
<dbReference type="Proteomes" id="UP000184517">
    <property type="component" value="Unassembled WGS sequence"/>
</dbReference>
<sequence>MNVQLVPYDTIGIAQHTSPDSLSTDVSTPDSNHVISRRRNGDILSVFADNVWDFSLYTSRPNARIYFESIFSEDHGVFERQSPLANSIIQDSKLIILNLWYRRQLSVNSVMALWIQIKYLARYALSSGIKFADVLGKTEFIECRLEGAESRYQEWVRLASLYNLIKHLSQLSHQVNDFNLIPSVDLTKLVAEQAQERVDEAIREKIQTPVIPIRLLSELIEQSTETCFKFMEVVTEVEKAWEHYEVTKERAEKGEIKFGKWRKSNATIARQVWKYIKETYPDIANLLEELQVDSIQELTNYISYIQKTSAAMISQFTGMRVSEVRAIPLNSYRRVTYGEEVICGFDSYTFKFAGNSPKKQFWVTADQAELYYQCALASARLIYRFYYSLNMDSVNQDKYPLFPNHSSRVDSETPIFVVNPRPFKEGWRASTNNTLRREAFVITNEDLEEMQSFNPWVDFSKKGIDVGKEFPFAWHMYRRSLVVYAARGGVSIPVIANQLKHPIEKMTVYYTDGSAYANNFVERGTNQNEGLFDFINELQEEVLTMKVDAICNDISDYEGILFGGAGATLQRQKNKGILPSIYEDRALTEKEVRSGRLSYRRTVVGGCSSIEPCDRVAFTSILPCIDCSDAIFNDDTAEIMADQIEVWKEEISIYGEKSPFSLQREKEISVVEQHLAARNNLIPVKEIIE</sequence>
<evidence type="ECO:0000313" key="3">
    <source>
        <dbReference type="Proteomes" id="UP000184517"/>
    </source>
</evidence>
<dbReference type="OrthoDB" id="8768428at2"/>
<dbReference type="GO" id="GO:0003677">
    <property type="term" value="F:DNA binding"/>
    <property type="evidence" value="ECO:0007669"/>
    <property type="project" value="InterPro"/>
</dbReference>
<evidence type="ECO:0000313" key="2">
    <source>
        <dbReference type="EMBL" id="SHG36989.1"/>
    </source>
</evidence>
<keyword evidence="3" id="KW-1185">Reference proteome</keyword>
<dbReference type="InterPro" id="IPR013762">
    <property type="entry name" value="Integrase-like_cat_sf"/>
</dbReference>
<accession>A0A1M5J9K2</accession>
<dbReference type="InterPro" id="IPR011010">
    <property type="entry name" value="DNA_brk_join_enz"/>
</dbReference>
<dbReference type="EMBL" id="FQVF01000020">
    <property type="protein sequence ID" value="SHG36989.1"/>
    <property type="molecule type" value="Genomic_DNA"/>
</dbReference>
<proteinExistence type="predicted"/>
<dbReference type="AlphaFoldDB" id="A0A1M5J9K2"/>
<reference evidence="3" key="1">
    <citation type="submission" date="2016-11" db="EMBL/GenBank/DDBJ databases">
        <authorList>
            <person name="Varghese N."/>
            <person name="Submissions S."/>
        </authorList>
    </citation>
    <scope>NUCLEOTIDE SEQUENCE [LARGE SCALE GENOMIC DNA]</scope>
    <source>
        <strain evidence="3">DSM 16579</strain>
    </source>
</reference>
<organism evidence="2 3">
    <name type="scientific">Marinomonas polaris DSM 16579</name>
    <dbReference type="NCBI Taxonomy" id="1122206"/>
    <lineage>
        <taxon>Bacteria</taxon>
        <taxon>Pseudomonadati</taxon>
        <taxon>Pseudomonadota</taxon>
        <taxon>Gammaproteobacteria</taxon>
        <taxon>Oceanospirillales</taxon>
        <taxon>Oceanospirillaceae</taxon>
        <taxon>Marinomonas</taxon>
    </lineage>
</organism>
<gene>
    <name evidence="2" type="ORF">SAMN02745753_03808</name>
</gene>
<dbReference type="STRING" id="1122206.SAMN02745753_03808"/>
<protein>
    <recommendedName>
        <fullName evidence="4">Phage integrase family protein</fullName>
    </recommendedName>
</protein>
<keyword evidence="1" id="KW-0233">DNA recombination</keyword>
<name>A0A1M5J9K2_9GAMM</name>
<dbReference type="RefSeq" id="WP_014611288.1">
    <property type="nucleotide sequence ID" value="NZ_FQVF01000020.1"/>
</dbReference>
<dbReference type="SUPFAM" id="SSF56349">
    <property type="entry name" value="DNA breaking-rejoining enzymes"/>
    <property type="match status" value="1"/>
</dbReference>